<feature type="domain" description="Tyr recombinase" evidence="4">
    <location>
        <begin position="185"/>
        <end position="424"/>
    </location>
</feature>
<dbReference type="InterPro" id="IPR002104">
    <property type="entry name" value="Integrase_catalytic"/>
</dbReference>
<dbReference type="InterPro" id="IPR011010">
    <property type="entry name" value="DNA_brk_join_enz"/>
</dbReference>
<dbReference type="EMBL" id="CP099556">
    <property type="protein sequence ID" value="UYF42710.1"/>
    <property type="molecule type" value="Genomic_DNA"/>
</dbReference>
<evidence type="ECO:0000256" key="3">
    <source>
        <dbReference type="ARBA" id="ARBA00023172"/>
    </source>
</evidence>
<evidence type="ECO:0000313" key="5">
    <source>
        <dbReference type="EMBL" id="UYF42710.1"/>
    </source>
</evidence>
<dbReference type="PANTHER" id="PTHR30349">
    <property type="entry name" value="PHAGE INTEGRASE-RELATED"/>
    <property type="match status" value="1"/>
</dbReference>
<accession>A0AA46S029</accession>
<dbReference type="PANTHER" id="PTHR30349:SF41">
    <property type="entry name" value="INTEGRASE_RECOMBINASE PROTEIN MJ0367-RELATED"/>
    <property type="match status" value="1"/>
</dbReference>
<keyword evidence="2" id="KW-0238">DNA-binding</keyword>
<dbReference type="Pfam" id="PF00589">
    <property type="entry name" value="Phage_integrase"/>
    <property type="match status" value="1"/>
</dbReference>
<comment type="similarity">
    <text evidence="1">Belongs to the 'phage' integrase family.</text>
</comment>
<dbReference type="Proteomes" id="UP001164100">
    <property type="component" value="Chromosome"/>
</dbReference>
<dbReference type="Gene3D" id="1.10.443.10">
    <property type="entry name" value="Intergrase catalytic core"/>
    <property type="match status" value="1"/>
</dbReference>
<proteinExistence type="inferred from homology"/>
<dbReference type="SUPFAM" id="SSF56349">
    <property type="entry name" value="DNA breaking-rejoining enzymes"/>
    <property type="match status" value="1"/>
</dbReference>
<gene>
    <name evidence="5" type="ORF">NGX11_07290</name>
</gene>
<dbReference type="GO" id="GO:0006310">
    <property type="term" value="P:DNA recombination"/>
    <property type="evidence" value="ECO:0007669"/>
    <property type="project" value="UniProtKB-KW"/>
</dbReference>
<dbReference type="InterPro" id="IPR013762">
    <property type="entry name" value="Integrase-like_cat_sf"/>
</dbReference>
<evidence type="ECO:0000259" key="4">
    <source>
        <dbReference type="PROSITE" id="PS51898"/>
    </source>
</evidence>
<evidence type="ECO:0000256" key="1">
    <source>
        <dbReference type="ARBA" id="ARBA00008857"/>
    </source>
</evidence>
<evidence type="ECO:0000256" key="2">
    <source>
        <dbReference type="ARBA" id="ARBA00023125"/>
    </source>
</evidence>
<dbReference type="RefSeq" id="WP_263514251.1">
    <property type="nucleotide sequence ID" value="NZ_CP099556.1"/>
</dbReference>
<protein>
    <submittedName>
        <fullName evidence="5">Site-specific integrase</fullName>
    </submittedName>
</protein>
<dbReference type="AlphaFoldDB" id="A0AA46S029"/>
<dbReference type="CDD" id="cd00397">
    <property type="entry name" value="DNA_BRE_C"/>
    <property type="match status" value="1"/>
</dbReference>
<dbReference type="GO" id="GO:0003677">
    <property type="term" value="F:DNA binding"/>
    <property type="evidence" value="ECO:0007669"/>
    <property type="project" value="UniProtKB-KW"/>
</dbReference>
<organism evidence="5 6">
    <name type="scientific">Aliarcobacter cryaerophilus</name>
    <dbReference type="NCBI Taxonomy" id="28198"/>
    <lineage>
        <taxon>Bacteria</taxon>
        <taxon>Pseudomonadati</taxon>
        <taxon>Campylobacterota</taxon>
        <taxon>Epsilonproteobacteria</taxon>
        <taxon>Campylobacterales</taxon>
        <taxon>Arcobacteraceae</taxon>
        <taxon>Aliarcobacter</taxon>
    </lineage>
</organism>
<dbReference type="PROSITE" id="PS51898">
    <property type="entry name" value="TYR_RECOMBINASE"/>
    <property type="match status" value="1"/>
</dbReference>
<evidence type="ECO:0000313" key="6">
    <source>
        <dbReference type="Proteomes" id="UP001164100"/>
    </source>
</evidence>
<sequence length="449" mass="53220">MLVKTKKGITICTLFDNQTITLDDSLEWSIWLKNVRDLSTSTINSFMKSMERFWIWSLYNPVEFNERFPSYQARYREALRSGFEIIRSIEDNELDEPIEINILNSSPLQKITINKELAGINSYFYFTQEHELLYDHRFINYLYERQKRAKSFLSSIDIKPSRLAEKAFGEHVKYLPSYKIPKNRQEVKYFPPKLFDELLSIASPRDRLIYLICGACGARIGQALNLTLYDIDYDKLEIWLIDPKSDEKDIYGNKRRDWLKKEYDIDMFIENEHNTSDLQFKYPIPKTRSSLFWINEYKYKKIFFETLVEYRNSKEFVSEALRTPRHPFLFTTKTGKRVHSRDTLSRFKTNLRKINKKINTKHDFSNLGLHSLRHMFGHSMAEIYAKIGDDSLIKIAQDAMGHSSLDSTLVYFNISSQTMKDAVLKTSNLIFKDNQEAFNKDFYETLKED</sequence>
<name>A0AA46S029_9BACT</name>
<keyword evidence="3" id="KW-0233">DNA recombination</keyword>
<reference evidence="5" key="1">
    <citation type="journal article" date="2022" name="Front. Microbiol.">
        <title>Species classification and novel plasmid identifications in Arcobacter cryaerophilus and Arcobacter cryaerophilus-like organisms.</title>
        <authorList>
            <person name="Zhou G."/>
            <person name="Wang M."/>
            <person name="Wang H."/>
            <person name="Chen X."/>
            <person name="Gu Y."/>
            <person name="Shao Z."/>
            <person name="Zhang J."/>
            <person name="Zhang M."/>
        </authorList>
    </citation>
    <scope>NUCLEOTIDE SEQUENCE</scope>
    <source>
        <strain evidence="5">ICDCAC48</strain>
    </source>
</reference>
<dbReference type="InterPro" id="IPR050090">
    <property type="entry name" value="Tyrosine_recombinase_XerCD"/>
</dbReference>
<dbReference type="GO" id="GO:0015074">
    <property type="term" value="P:DNA integration"/>
    <property type="evidence" value="ECO:0007669"/>
    <property type="project" value="InterPro"/>
</dbReference>